<name>A0A6C0JB03_9ZZZZ</name>
<accession>A0A6C0JB03</accession>
<organism evidence="1">
    <name type="scientific">viral metagenome</name>
    <dbReference type="NCBI Taxonomy" id="1070528"/>
    <lineage>
        <taxon>unclassified sequences</taxon>
        <taxon>metagenomes</taxon>
        <taxon>organismal metagenomes</taxon>
    </lineage>
</organism>
<dbReference type="EMBL" id="MN740364">
    <property type="protein sequence ID" value="QHU02832.1"/>
    <property type="molecule type" value="Genomic_DNA"/>
</dbReference>
<reference evidence="1" key="1">
    <citation type="journal article" date="2020" name="Nature">
        <title>Giant virus diversity and host interactions through global metagenomics.</title>
        <authorList>
            <person name="Schulz F."/>
            <person name="Roux S."/>
            <person name="Paez-Espino D."/>
            <person name="Jungbluth S."/>
            <person name="Walsh D.A."/>
            <person name="Denef V.J."/>
            <person name="McMahon K.D."/>
            <person name="Konstantinidis K.T."/>
            <person name="Eloe-Fadrosh E.A."/>
            <person name="Kyrpides N.C."/>
            <person name="Woyke T."/>
        </authorList>
    </citation>
    <scope>NUCLEOTIDE SEQUENCE</scope>
    <source>
        <strain evidence="1">GVMAG-M-3300025880-76</strain>
    </source>
</reference>
<sequence>MTCITSRDKLPFAVTRFSTETYEQYQQFMSKSEKNSCVYNSPVKMKPSIQVNMPFCVLEMNNTTNQIVGASVVTNHPRMRQYKIYEEQNYNRYSFIGKYRVSRKELNESLPLHTLELLEFMLFKEKSHMKRGQGIQCISDDLFTKGRKYLNNNQICSENTMDTLQSDIEEQFLNVINAKRCLRNNDS</sequence>
<evidence type="ECO:0000313" key="1">
    <source>
        <dbReference type="EMBL" id="QHU02832.1"/>
    </source>
</evidence>
<dbReference type="AlphaFoldDB" id="A0A6C0JB03"/>
<protein>
    <submittedName>
        <fullName evidence="1">Uncharacterized protein</fullName>
    </submittedName>
</protein>
<proteinExistence type="predicted"/>